<comment type="caution">
    <text evidence="3">The sequence shown here is derived from an EMBL/GenBank/DDBJ whole genome shotgun (WGS) entry which is preliminary data.</text>
</comment>
<dbReference type="PANTHER" id="PTHR11573">
    <property type="entry name" value="RIBONUCLEOSIDE-DIPHOSPHATE REDUCTASE LARGE CHAIN"/>
    <property type="match status" value="1"/>
</dbReference>
<dbReference type="PANTHER" id="PTHR11573:SF6">
    <property type="entry name" value="RIBONUCLEOSIDE-DIPHOSPHATE REDUCTASE LARGE SUBUNIT"/>
    <property type="match status" value="1"/>
</dbReference>
<gene>
    <name evidence="3" type="ORF">Thpro_022123</name>
</gene>
<dbReference type="Gene3D" id="3.20.70.20">
    <property type="match status" value="1"/>
</dbReference>
<protein>
    <recommendedName>
        <fullName evidence="2">Ribonucleotide reductase large subunit C-terminal domain-containing protein</fullName>
    </recommendedName>
</protein>
<dbReference type="GO" id="GO:0005971">
    <property type="term" value="C:ribonucleoside-diphosphate reductase complex"/>
    <property type="evidence" value="ECO:0007669"/>
    <property type="project" value="TreeGrafter"/>
</dbReference>
<comment type="similarity">
    <text evidence="1">Belongs to the ribonucleoside diphosphate reductase large chain family.</text>
</comment>
<accession>A0A1A6C372</accession>
<evidence type="ECO:0000259" key="2">
    <source>
        <dbReference type="Pfam" id="PF02867"/>
    </source>
</evidence>
<feature type="domain" description="Ribonucleotide reductase large subunit C-terminal" evidence="2">
    <location>
        <begin position="2"/>
        <end position="126"/>
    </location>
</feature>
<dbReference type="GO" id="GO:0009263">
    <property type="term" value="P:deoxyribonucleotide biosynthetic process"/>
    <property type="evidence" value="ECO:0007669"/>
    <property type="project" value="TreeGrafter"/>
</dbReference>
<dbReference type="AlphaFoldDB" id="A0A1A6C372"/>
<evidence type="ECO:0000256" key="1">
    <source>
        <dbReference type="ARBA" id="ARBA00010406"/>
    </source>
</evidence>
<evidence type="ECO:0000313" key="3">
    <source>
        <dbReference type="EMBL" id="OBS09006.1"/>
    </source>
</evidence>
<evidence type="ECO:0000313" key="4">
    <source>
        <dbReference type="Proteomes" id="UP000029273"/>
    </source>
</evidence>
<dbReference type="SUPFAM" id="SSF51998">
    <property type="entry name" value="PFL-like glycyl radical enzymes"/>
    <property type="match status" value="1"/>
</dbReference>
<dbReference type="EMBL" id="JQSG02000004">
    <property type="protein sequence ID" value="OBS09006.1"/>
    <property type="molecule type" value="Genomic_DNA"/>
</dbReference>
<sequence length="165" mass="18904">MSQSIEPIYQNLYVKSNLSGEFTVVNRYLVADLKQRDLWDEVMVNDLKYYDGSVANIDRVPGDLKALYATAFEVDPRWLVEAASRRQKWIDQAQSLNLYMAEPSGKKLDNLYKLAWVRGLKTTYYLRSQAATQVEKSNTRVEALPEKADEPKVCSILDPDCEACQ</sequence>
<reference evidence="3 4" key="1">
    <citation type="journal article" date="2014" name="Genome Announc.">
        <title>Draft Genome Sequence of the Iron-Oxidizing, Acidophilic, and Halotolerant 'Thiobacillus prosperus' Type Strain DSM 5130.</title>
        <authorList>
            <person name="Ossandon F.J."/>
            <person name="Cardenas J.P."/>
            <person name="Corbett M."/>
            <person name="Quatrini R."/>
            <person name="Holmes D.S."/>
            <person name="Watkin E."/>
        </authorList>
    </citation>
    <scope>NUCLEOTIDE SEQUENCE [LARGE SCALE GENOMIC DNA]</scope>
    <source>
        <strain evidence="3 4">DSM 5130</strain>
    </source>
</reference>
<keyword evidence="4" id="KW-1185">Reference proteome</keyword>
<dbReference type="InterPro" id="IPR000788">
    <property type="entry name" value="RNR_lg_C"/>
</dbReference>
<organism evidence="3 4">
    <name type="scientific">Acidihalobacter prosperus</name>
    <dbReference type="NCBI Taxonomy" id="160660"/>
    <lineage>
        <taxon>Bacteria</taxon>
        <taxon>Pseudomonadati</taxon>
        <taxon>Pseudomonadota</taxon>
        <taxon>Gammaproteobacteria</taxon>
        <taxon>Chromatiales</taxon>
        <taxon>Ectothiorhodospiraceae</taxon>
        <taxon>Acidihalobacter</taxon>
    </lineage>
</organism>
<name>A0A1A6C372_9GAMM</name>
<dbReference type="GO" id="GO:0004748">
    <property type="term" value="F:ribonucleoside-diphosphate reductase activity, thioredoxin disulfide as acceptor"/>
    <property type="evidence" value="ECO:0007669"/>
    <property type="project" value="TreeGrafter"/>
</dbReference>
<dbReference type="Proteomes" id="UP000029273">
    <property type="component" value="Unassembled WGS sequence"/>
</dbReference>
<dbReference type="InterPro" id="IPR039718">
    <property type="entry name" value="Rrm1"/>
</dbReference>
<proteinExistence type="inferred from homology"/>
<dbReference type="GO" id="GO:0005524">
    <property type="term" value="F:ATP binding"/>
    <property type="evidence" value="ECO:0007669"/>
    <property type="project" value="TreeGrafter"/>
</dbReference>
<dbReference type="Pfam" id="PF02867">
    <property type="entry name" value="Ribonuc_red_lgC"/>
    <property type="match status" value="1"/>
</dbReference>